<name>Q1MR02_LAWIP</name>
<dbReference type="HOGENOM" id="CLU_2046730_0_0_7"/>
<reference evidence="2 3" key="1">
    <citation type="submission" date="2005-11" db="EMBL/GenBank/DDBJ databases">
        <title>The complete genome sequence of Lawsonia intracellularis: the causative agent of proliferative enteropathy.</title>
        <authorList>
            <person name="Kaur K."/>
            <person name="Zhang Q."/>
            <person name="Beckler D."/>
            <person name="Munir S."/>
            <person name="Li L."/>
            <person name="Kinsley K."/>
            <person name="Herron L."/>
            <person name="Peterson A."/>
            <person name="May B."/>
            <person name="Singh S."/>
            <person name="Gebhart C."/>
            <person name="Kapur V."/>
        </authorList>
    </citation>
    <scope>NUCLEOTIDE SEQUENCE [LARGE SCALE GENOMIC DNA]</scope>
    <source>
        <strain evidence="2 3">PHE/MN1-00</strain>
    </source>
</reference>
<dbReference type="AlphaFoldDB" id="Q1MR02"/>
<protein>
    <submittedName>
        <fullName evidence="2">NA</fullName>
    </submittedName>
</protein>
<keyword evidence="1" id="KW-1133">Transmembrane helix</keyword>
<evidence type="ECO:0000313" key="3">
    <source>
        <dbReference type="Proteomes" id="UP000002430"/>
    </source>
</evidence>
<accession>Q1MR02</accession>
<evidence type="ECO:0000256" key="1">
    <source>
        <dbReference type="SAM" id="Phobius"/>
    </source>
</evidence>
<keyword evidence="1" id="KW-0472">Membrane</keyword>
<sequence length="120" mass="13182">MGYHVGEDYGLPHVTTYYSTFYFTASFNAFPGRNFTTFDAGIVIISPVRGLRPLRALRDSTESVANPVKVNLPSLANTSSILINVAFNVRSAAALVILTLDAIWATRSAFVIILLLFRLI</sequence>
<keyword evidence="3" id="KW-1185">Reference proteome</keyword>
<dbReference type="EMBL" id="AM180252">
    <property type="protein sequence ID" value="CAJ54574.1"/>
    <property type="molecule type" value="Genomic_DNA"/>
</dbReference>
<gene>
    <name evidence="2" type="ordered locus">LI0520</name>
</gene>
<feature type="transmembrane region" description="Helical" evidence="1">
    <location>
        <begin position="92"/>
        <end position="117"/>
    </location>
</feature>
<dbReference type="KEGG" id="lip:LI0520"/>
<evidence type="ECO:0000313" key="2">
    <source>
        <dbReference type="EMBL" id="CAJ54574.1"/>
    </source>
</evidence>
<organism evidence="2 3">
    <name type="scientific">Lawsonia intracellularis (strain PHE/MN1-00)</name>
    <dbReference type="NCBI Taxonomy" id="363253"/>
    <lineage>
        <taxon>Bacteria</taxon>
        <taxon>Pseudomonadati</taxon>
        <taxon>Thermodesulfobacteriota</taxon>
        <taxon>Desulfovibrionia</taxon>
        <taxon>Desulfovibrionales</taxon>
        <taxon>Desulfovibrionaceae</taxon>
        <taxon>Lawsonia</taxon>
    </lineage>
</organism>
<proteinExistence type="predicted"/>
<dbReference type="Proteomes" id="UP000002430">
    <property type="component" value="Chromosome"/>
</dbReference>
<keyword evidence="1" id="KW-0812">Transmembrane</keyword>